<dbReference type="AlphaFoldDB" id="A0A2M6W3P8"/>
<evidence type="ECO:0000313" key="1">
    <source>
        <dbReference type="EMBL" id="PIT87426.1"/>
    </source>
</evidence>
<dbReference type="EMBL" id="PFBX01000027">
    <property type="protein sequence ID" value="PIT87426.1"/>
    <property type="molecule type" value="Genomic_DNA"/>
</dbReference>
<protein>
    <submittedName>
        <fullName evidence="1">Uncharacterized protein</fullName>
    </submittedName>
</protein>
<evidence type="ECO:0000313" key="2">
    <source>
        <dbReference type="Proteomes" id="UP000231183"/>
    </source>
</evidence>
<accession>A0A2M6W3P8</accession>
<comment type="caution">
    <text evidence="1">The sequence shown here is derived from an EMBL/GenBank/DDBJ whole genome shotgun (WGS) entry which is preliminary data.</text>
</comment>
<proteinExistence type="predicted"/>
<dbReference type="Proteomes" id="UP000231183">
    <property type="component" value="Unassembled WGS sequence"/>
</dbReference>
<reference evidence="2" key="1">
    <citation type="submission" date="2017-09" db="EMBL/GenBank/DDBJ databases">
        <title>Depth-based differentiation of microbial function through sediment-hosted aquifers and enrichment of novel symbionts in the deep terrestrial subsurface.</title>
        <authorList>
            <person name="Probst A.J."/>
            <person name="Ladd B."/>
            <person name="Jarett J.K."/>
            <person name="Geller-Mcgrath D.E."/>
            <person name="Sieber C.M.K."/>
            <person name="Emerson J.B."/>
            <person name="Anantharaman K."/>
            <person name="Thomas B.C."/>
            <person name="Malmstrom R."/>
            <person name="Stieglmeier M."/>
            <person name="Klingl A."/>
            <person name="Woyke T."/>
            <person name="Ryan C.M."/>
            <person name="Banfield J.F."/>
        </authorList>
    </citation>
    <scope>NUCLEOTIDE SEQUENCE [LARGE SCALE GENOMIC DNA]</scope>
</reference>
<organism evidence="1 2">
    <name type="scientific">Candidatus Magasanikbacteria bacterium CG10_big_fil_rev_8_21_14_0_10_40_10</name>
    <dbReference type="NCBI Taxonomy" id="1974648"/>
    <lineage>
        <taxon>Bacteria</taxon>
        <taxon>Candidatus Magasanikiibacteriota</taxon>
    </lineage>
</organism>
<gene>
    <name evidence="1" type="ORF">COU31_02925</name>
</gene>
<sequence>MSESLSGKPEIFKEEDKVQIEGREVSFFRQGYGQEAVPKLDEKILSTHLPADKQEHVQELFTLFLNEAKDFLSKPCVGVDYANSKDQKQWLDALKEIRPEIHSLLENSALRLNKIQIIFTWLSSLDEAGFFGEESREYFEELYNKQENLSDYGSKDLLDRFHIVQDIKNALISFLTGLQATQIARTASQIKKEHA</sequence>
<name>A0A2M6W3P8_9BACT</name>